<dbReference type="InterPro" id="IPR023210">
    <property type="entry name" value="NADP_OxRdtase_dom"/>
</dbReference>
<name>A0A7R8ULW9_HERIL</name>
<dbReference type="InterPro" id="IPR044488">
    <property type="entry name" value="AKR2E"/>
</dbReference>
<proteinExistence type="predicted"/>
<dbReference type="InterPro" id="IPR020471">
    <property type="entry name" value="AKR"/>
</dbReference>
<dbReference type="PIRSF" id="PIRSF000097">
    <property type="entry name" value="AKR"/>
    <property type="match status" value="1"/>
</dbReference>
<dbReference type="GO" id="GO:0016491">
    <property type="term" value="F:oxidoreductase activity"/>
    <property type="evidence" value="ECO:0007669"/>
    <property type="project" value="InterPro"/>
</dbReference>
<dbReference type="Proteomes" id="UP000594454">
    <property type="component" value="Chromosome 2"/>
</dbReference>
<organism evidence="5 6">
    <name type="scientific">Hermetia illucens</name>
    <name type="common">Black soldier fly</name>
    <dbReference type="NCBI Taxonomy" id="343691"/>
    <lineage>
        <taxon>Eukaryota</taxon>
        <taxon>Metazoa</taxon>
        <taxon>Ecdysozoa</taxon>
        <taxon>Arthropoda</taxon>
        <taxon>Hexapoda</taxon>
        <taxon>Insecta</taxon>
        <taxon>Pterygota</taxon>
        <taxon>Neoptera</taxon>
        <taxon>Endopterygota</taxon>
        <taxon>Diptera</taxon>
        <taxon>Brachycera</taxon>
        <taxon>Stratiomyomorpha</taxon>
        <taxon>Stratiomyidae</taxon>
        <taxon>Hermetiinae</taxon>
        <taxon>Hermetia</taxon>
    </lineage>
</organism>
<dbReference type="Pfam" id="PF00248">
    <property type="entry name" value="Aldo_ket_red"/>
    <property type="match status" value="1"/>
</dbReference>
<dbReference type="PROSITE" id="PS00063">
    <property type="entry name" value="ALDOKETO_REDUCTASE_3"/>
    <property type="match status" value="1"/>
</dbReference>
<dbReference type="SUPFAM" id="SSF51430">
    <property type="entry name" value="NAD(P)-linked oxidoreductase"/>
    <property type="match status" value="1"/>
</dbReference>
<feature type="active site" description="Proton donor" evidence="1">
    <location>
        <position position="51"/>
    </location>
</feature>
<dbReference type="OrthoDB" id="416253at2759"/>
<dbReference type="CDD" id="cd19116">
    <property type="entry name" value="AKR_AKR2E1-5"/>
    <property type="match status" value="1"/>
</dbReference>
<evidence type="ECO:0000259" key="4">
    <source>
        <dbReference type="Pfam" id="PF00248"/>
    </source>
</evidence>
<feature type="domain" description="NADP-dependent oxidoreductase" evidence="4">
    <location>
        <begin position="19"/>
        <end position="291"/>
    </location>
</feature>
<dbReference type="AlphaFoldDB" id="A0A7R8ULW9"/>
<feature type="site" description="Lowers pKa of active site Tyr" evidence="3">
    <location>
        <position position="80"/>
    </location>
</feature>
<feature type="binding site" evidence="2">
    <location>
        <position position="113"/>
    </location>
    <ligand>
        <name>substrate</name>
    </ligand>
</feature>
<dbReference type="EMBL" id="LR899010">
    <property type="protein sequence ID" value="CAD7083093.1"/>
    <property type="molecule type" value="Genomic_DNA"/>
</dbReference>
<reference evidence="5 6" key="1">
    <citation type="submission" date="2020-11" db="EMBL/GenBank/DDBJ databases">
        <authorList>
            <person name="Wallbank WR R."/>
            <person name="Pardo Diaz C."/>
            <person name="Kozak K."/>
            <person name="Martin S."/>
            <person name="Jiggins C."/>
            <person name="Moest M."/>
            <person name="Warren A I."/>
            <person name="Generalovic N T."/>
            <person name="Byers J.R.P. K."/>
            <person name="Montejo-Kovacevich G."/>
            <person name="Yen C E."/>
        </authorList>
    </citation>
    <scope>NUCLEOTIDE SEQUENCE [LARGE SCALE GENOMIC DNA]</scope>
</reference>
<dbReference type="OMA" id="WPPFLYD"/>
<gene>
    <name evidence="5" type="ORF">HERILL_LOCUS6077</name>
</gene>
<evidence type="ECO:0000256" key="2">
    <source>
        <dbReference type="PIRSR" id="PIRSR000097-2"/>
    </source>
</evidence>
<evidence type="ECO:0000256" key="3">
    <source>
        <dbReference type="PIRSR" id="PIRSR000097-3"/>
    </source>
</evidence>
<dbReference type="InParanoid" id="A0A7R8ULW9"/>
<accession>A0A7R8ULW9</accession>
<dbReference type="PROSITE" id="PS00062">
    <property type="entry name" value="ALDOKETO_REDUCTASE_2"/>
    <property type="match status" value="1"/>
</dbReference>
<sequence>MVVIPKITLNNGTQMPVLGLGTYRGKSDEVYNAVKYAIEIGYRHIDTAYYYDNEVEVGKAIREKIDQGLVKREDIYLVTKLASIHHEPSVVEYGCRTSLESLGLDYIDLYLIHFPVGVDSPDRKTHAVDEKGNVKYNDVDYVDTWRAMEKLVEKGLVKSIGLSNFNSEQTKRILDICKIKPVTNQVECHIELNQKKLIEFSKKHDIVITAYCPLARPKPAEKKPAFLFSDKLIAISKKYNKTPTQIALRYLIQIGTVPIPKSVTNTRIAENIDLFDFELSADDMSVLDSLNTGQRICKFESSANHKYYPLSIEF</sequence>
<dbReference type="PANTHER" id="PTHR11732">
    <property type="entry name" value="ALDO/KETO REDUCTASE"/>
    <property type="match status" value="1"/>
</dbReference>
<dbReference type="PROSITE" id="PS00798">
    <property type="entry name" value="ALDOKETO_REDUCTASE_1"/>
    <property type="match status" value="1"/>
</dbReference>
<dbReference type="InterPro" id="IPR036812">
    <property type="entry name" value="NAD(P)_OxRdtase_dom_sf"/>
</dbReference>
<dbReference type="Gene3D" id="3.20.20.100">
    <property type="entry name" value="NADP-dependent oxidoreductase domain"/>
    <property type="match status" value="1"/>
</dbReference>
<evidence type="ECO:0000313" key="5">
    <source>
        <dbReference type="EMBL" id="CAD7083093.1"/>
    </source>
</evidence>
<dbReference type="FunFam" id="3.20.20.100:FF:000023">
    <property type="entry name" value="aldose reductase"/>
    <property type="match status" value="1"/>
</dbReference>
<dbReference type="InterPro" id="IPR018170">
    <property type="entry name" value="Aldo/ket_reductase_CS"/>
</dbReference>
<evidence type="ECO:0000313" key="6">
    <source>
        <dbReference type="Proteomes" id="UP000594454"/>
    </source>
</evidence>
<keyword evidence="6" id="KW-1185">Reference proteome</keyword>
<dbReference type="PRINTS" id="PR00069">
    <property type="entry name" value="ALDKETRDTASE"/>
</dbReference>
<evidence type="ECO:0000256" key="1">
    <source>
        <dbReference type="PIRSR" id="PIRSR000097-1"/>
    </source>
</evidence>
<protein>
    <recommendedName>
        <fullName evidence="4">NADP-dependent oxidoreductase domain-containing protein</fullName>
    </recommendedName>
</protein>